<dbReference type="Gene3D" id="2.60.110.10">
    <property type="entry name" value="Thaumatin"/>
    <property type="match status" value="1"/>
</dbReference>
<gene>
    <name evidence="4" type="ORF">ACCI49_17145</name>
</gene>
<dbReference type="CDD" id="cd04080">
    <property type="entry name" value="CBM6_cellulase-like"/>
    <property type="match status" value="1"/>
</dbReference>
<keyword evidence="5" id="KW-1185">Reference proteome</keyword>
<name>A0ABV4P4K3_9GAMM</name>
<proteinExistence type="predicted"/>
<keyword evidence="1 2" id="KW-0732">Signal</keyword>
<dbReference type="InterPro" id="IPR008979">
    <property type="entry name" value="Galactose-bd-like_sf"/>
</dbReference>
<feature type="domain" description="CBM6" evidence="3">
    <location>
        <begin position="30"/>
        <end position="165"/>
    </location>
</feature>
<evidence type="ECO:0000256" key="1">
    <source>
        <dbReference type="ARBA" id="ARBA00022729"/>
    </source>
</evidence>
<dbReference type="Gene3D" id="2.60.120.260">
    <property type="entry name" value="Galactose-binding domain-like"/>
    <property type="match status" value="1"/>
</dbReference>
<dbReference type="InterPro" id="IPR037176">
    <property type="entry name" value="Osmotin/thaumatin-like_sf"/>
</dbReference>
<organism evidence="4 5">
    <name type="scientific">Microbulbifer epialgicus</name>
    <dbReference type="NCBI Taxonomy" id="393907"/>
    <lineage>
        <taxon>Bacteria</taxon>
        <taxon>Pseudomonadati</taxon>
        <taxon>Pseudomonadota</taxon>
        <taxon>Gammaproteobacteria</taxon>
        <taxon>Cellvibrionales</taxon>
        <taxon>Microbulbiferaceae</taxon>
        <taxon>Microbulbifer</taxon>
    </lineage>
</organism>
<dbReference type="Pfam" id="PF03422">
    <property type="entry name" value="CBM_6"/>
    <property type="match status" value="1"/>
</dbReference>
<feature type="signal peptide" evidence="2">
    <location>
        <begin position="1"/>
        <end position="29"/>
    </location>
</feature>
<dbReference type="PROSITE" id="PS51175">
    <property type="entry name" value="CBM6"/>
    <property type="match status" value="1"/>
</dbReference>
<dbReference type="InterPro" id="IPR006584">
    <property type="entry name" value="Cellulose-bd_IV"/>
</dbReference>
<dbReference type="InterPro" id="IPR005084">
    <property type="entry name" value="CBM6"/>
</dbReference>
<dbReference type="EMBL" id="JBGMEK010000049">
    <property type="protein sequence ID" value="MFA0812643.1"/>
    <property type="molecule type" value="Genomic_DNA"/>
</dbReference>
<sequence length="282" mass="30374">MTSTYLTLIKCSIYLSALLWAPASLTLQAATFQAEDYNAFYDTTPGNSGNAYRFDDVDIEPTTDSGGGYNVGWIDASEWLVFSDLNIPSTGNYEIKARVASPNGGTLSVDLNAGNIVLGQIDVPNTGSWQSWQTVSKTVHIDAGTYNLGLYAVTGGWNINWLEITPVSGGPGSANGTHKRLKIINGCNEPMWVQWITSPGNTFNAPNHHRLPLQGSSIEYDIPDKGLAAMRFWPGFGCDANGHNCRVGASGGPAELGFTCPPRAVHLLSIQNLKRHLPACRV</sequence>
<evidence type="ECO:0000256" key="2">
    <source>
        <dbReference type="SAM" id="SignalP"/>
    </source>
</evidence>
<dbReference type="RefSeq" id="WP_371840336.1">
    <property type="nucleotide sequence ID" value="NZ_JBGMEK010000049.1"/>
</dbReference>
<dbReference type="SMART" id="SM00606">
    <property type="entry name" value="CBD_IV"/>
    <property type="match status" value="1"/>
</dbReference>
<protein>
    <submittedName>
        <fullName evidence="4">Carbohydrate-binding protein</fullName>
    </submittedName>
</protein>
<evidence type="ECO:0000313" key="5">
    <source>
        <dbReference type="Proteomes" id="UP001569428"/>
    </source>
</evidence>
<evidence type="ECO:0000313" key="4">
    <source>
        <dbReference type="EMBL" id="MFA0812643.1"/>
    </source>
</evidence>
<accession>A0ABV4P4K3</accession>
<dbReference type="SUPFAM" id="SSF49870">
    <property type="entry name" value="Osmotin, thaumatin-like protein"/>
    <property type="match status" value="1"/>
</dbReference>
<reference evidence="4 5" key="1">
    <citation type="submission" date="2024-08" db="EMBL/GenBank/DDBJ databases">
        <authorList>
            <person name="Ishaq N."/>
        </authorList>
    </citation>
    <scope>NUCLEOTIDE SEQUENCE [LARGE SCALE GENOMIC DNA]</scope>
    <source>
        <strain evidence="4 5">DSM 18651</strain>
    </source>
</reference>
<feature type="chain" id="PRO_5045060828" evidence="2">
    <location>
        <begin position="30"/>
        <end position="282"/>
    </location>
</feature>
<dbReference type="SUPFAM" id="SSF49785">
    <property type="entry name" value="Galactose-binding domain-like"/>
    <property type="match status" value="1"/>
</dbReference>
<comment type="caution">
    <text evidence="4">The sequence shown here is derived from an EMBL/GenBank/DDBJ whole genome shotgun (WGS) entry which is preliminary data.</text>
</comment>
<dbReference type="Proteomes" id="UP001569428">
    <property type="component" value="Unassembled WGS sequence"/>
</dbReference>
<evidence type="ECO:0000259" key="3">
    <source>
        <dbReference type="PROSITE" id="PS51175"/>
    </source>
</evidence>